<dbReference type="PROSITE" id="PS51257">
    <property type="entry name" value="PROKAR_LIPOPROTEIN"/>
    <property type="match status" value="1"/>
</dbReference>
<dbReference type="STRING" id="632955.GCA_000829675_03537"/>
<proteinExistence type="predicted"/>
<gene>
    <name evidence="2" type="ORF">F945_01696</name>
</gene>
<comment type="caution">
    <text evidence="2">The sequence shown here is derived from an EMBL/GenBank/DDBJ whole genome shotgun (WGS) entry which is preliminary data.</text>
</comment>
<evidence type="ECO:0000313" key="3">
    <source>
        <dbReference type="Proteomes" id="UP000014568"/>
    </source>
</evidence>
<organism evidence="2 3">
    <name type="scientific">Acinetobacter rudis CIP 110305</name>
    <dbReference type="NCBI Taxonomy" id="421052"/>
    <lineage>
        <taxon>Bacteria</taxon>
        <taxon>Pseudomonadati</taxon>
        <taxon>Pseudomonadota</taxon>
        <taxon>Gammaproteobacteria</taxon>
        <taxon>Moraxellales</taxon>
        <taxon>Moraxellaceae</taxon>
        <taxon>Acinetobacter</taxon>
    </lineage>
</organism>
<dbReference type="EMBL" id="ATGI01000021">
    <property type="protein sequence ID" value="EPF74329.1"/>
    <property type="molecule type" value="Genomic_DNA"/>
</dbReference>
<keyword evidence="3" id="KW-1185">Reference proteome</keyword>
<name>S3NJ30_9GAMM</name>
<dbReference type="OrthoDB" id="6898272at2"/>
<sequence>MKKIYTFTQVGLISLALSACSTLTTKHSSKFSGQSAADTVLQADVEKVILKSLSLWHGSNCRKIEQIESKILSVQQTAQGDTKQIIESWQVTACNVSKTYQISLRPDVKGEVDFSVRLPPS</sequence>
<protein>
    <recommendedName>
        <fullName evidence="4">Lipoprotein</fullName>
    </recommendedName>
</protein>
<dbReference type="PATRIC" id="fig|421052.3.peg.1653"/>
<accession>S3NJ30</accession>
<feature type="chain" id="PRO_5004523679" description="Lipoprotein" evidence="1">
    <location>
        <begin position="19"/>
        <end position="121"/>
    </location>
</feature>
<reference evidence="2 3" key="1">
    <citation type="submission" date="2013-06" db="EMBL/GenBank/DDBJ databases">
        <title>The Genome Sequence of Acinetobacter rudis CIP 110305.</title>
        <authorList>
            <consortium name="The Broad Institute Genome Sequencing Platform"/>
            <consortium name="The Broad Institute Genome Sequencing Center for Infectious Disease"/>
            <person name="Cerqueira G."/>
            <person name="Feldgarden M."/>
            <person name="Courvalin P."/>
            <person name="Perichon B."/>
            <person name="Grillot-Courvalin C."/>
            <person name="Clermont D."/>
            <person name="Rocha E."/>
            <person name="Yoon E.-J."/>
            <person name="Nemec A."/>
            <person name="Young S.K."/>
            <person name="Zeng Q."/>
            <person name="Gargeya S."/>
            <person name="Fitzgerald M."/>
            <person name="Abouelleil A."/>
            <person name="Alvarado L."/>
            <person name="Berlin A.M."/>
            <person name="Chapman S.B."/>
            <person name="Dewar J."/>
            <person name="Goldberg J."/>
            <person name="Griggs A."/>
            <person name="Gujja S."/>
            <person name="Hansen M."/>
            <person name="Howarth C."/>
            <person name="Imamovic A."/>
            <person name="Larimer J."/>
            <person name="McCowan C."/>
            <person name="Murphy C."/>
            <person name="Pearson M."/>
            <person name="Priest M."/>
            <person name="Roberts A."/>
            <person name="Saif S."/>
            <person name="Shea T."/>
            <person name="Sykes S."/>
            <person name="Wortman J."/>
            <person name="Nusbaum C."/>
            <person name="Birren B."/>
        </authorList>
    </citation>
    <scope>NUCLEOTIDE SEQUENCE [LARGE SCALE GENOMIC DNA]</scope>
    <source>
        <strain evidence="2 3">CIP 110305</strain>
    </source>
</reference>
<feature type="signal peptide" evidence="1">
    <location>
        <begin position="1"/>
        <end position="18"/>
    </location>
</feature>
<dbReference type="AlphaFoldDB" id="S3NJ30"/>
<dbReference type="eggNOG" id="ENOG5033MBR">
    <property type="taxonomic scope" value="Bacteria"/>
</dbReference>
<keyword evidence="1" id="KW-0732">Signal</keyword>
<dbReference type="RefSeq" id="WP_016656104.1">
    <property type="nucleotide sequence ID" value="NZ_KE340353.1"/>
</dbReference>
<evidence type="ECO:0008006" key="4">
    <source>
        <dbReference type="Google" id="ProtNLM"/>
    </source>
</evidence>
<dbReference type="HOGENOM" id="CLU_2033068_0_0_6"/>
<evidence type="ECO:0000313" key="2">
    <source>
        <dbReference type="EMBL" id="EPF74329.1"/>
    </source>
</evidence>
<dbReference type="Proteomes" id="UP000014568">
    <property type="component" value="Unassembled WGS sequence"/>
</dbReference>
<evidence type="ECO:0000256" key="1">
    <source>
        <dbReference type="SAM" id="SignalP"/>
    </source>
</evidence>